<evidence type="ECO:0000256" key="4">
    <source>
        <dbReference type="ARBA" id="ARBA00023136"/>
    </source>
</evidence>
<keyword evidence="4 6" id="KW-0472">Membrane</keyword>
<feature type="transmembrane region" description="Helical" evidence="6">
    <location>
        <begin position="560"/>
        <end position="587"/>
    </location>
</feature>
<comment type="caution">
    <text evidence="8">The sequence shown here is derived from an EMBL/GenBank/DDBJ whole genome shotgun (WGS) entry which is preliminary data.</text>
</comment>
<comment type="subcellular location">
    <subcellularLocation>
        <location evidence="1">Membrane</location>
        <topology evidence="1">Multi-pass membrane protein</topology>
    </subcellularLocation>
</comment>
<dbReference type="InterPro" id="IPR011701">
    <property type="entry name" value="MFS"/>
</dbReference>
<dbReference type="InterPro" id="IPR020846">
    <property type="entry name" value="MFS_dom"/>
</dbReference>
<evidence type="ECO:0000313" key="8">
    <source>
        <dbReference type="EMBL" id="KHN95240.1"/>
    </source>
</evidence>
<feature type="transmembrane region" description="Helical" evidence="6">
    <location>
        <begin position="531"/>
        <end position="554"/>
    </location>
</feature>
<evidence type="ECO:0000313" key="9">
    <source>
        <dbReference type="Proteomes" id="UP000030816"/>
    </source>
</evidence>
<protein>
    <submittedName>
        <fullName evidence="8">Major facilitator superfamily domain, general substrate transporter</fullName>
    </submittedName>
</protein>
<accession>A0A0B2WQK3</accession>
<evidence type="ECO:0000259" key="7">
    <source>
        <dbReference type="PROSITE" id="PS50850"/>
    </source>
</evidence>
<dbReference type="HOGENOM" id="CLU_008455_8_4_1"/>
<dbReference type="STRING" id="1081103.A0A0B2WQK3"/>
<keyword evidence="3 6" id="KW-1133">Transmembrane helix</keyword>
<keyword evidence="2 6" id="KW-0812">Transmembrane</keyword>
<dbReference type="GeneID" id="63741406"/>
<dbReference type="AlphaFoldDB" id="A0A0B2WQK3"/>
<evidence type="ECO:0000256" key="5">
    <source>
        <dbReference type="SAM" id="MobiDB-lite"/>
    </source>
</evidence>
<sequence>MDGPGDSNDDHARAARRFATLGGWREAQDVLPSAAGSTYDSEWPVHDEKPHPSRQAKAQLKPADGFGTGEKTGPGQDGLGPDEQPDSTATRDERAVQEDELEVLSELGSHLLNDDDAPFGVLSSRQKWFIIVTIGVAGLCSGLSPNVYLPALSAIAKDLKVSLGDVSSTTTSYLVVQSISPLLWGCLSDTLGRRPIYIYSLSINIVANIVLSLSPNYPVLLVFRGVQAAGSASTTSIGSGVIQDIASPGERGAFLGSYQAIRNFSIAVGPVIGGLLTDFLGYRSVFVFLLIVSVFVLATIVTLLPETLRIISGNGSLWLSGIHQPLIRRLVQNKGETEEPGHGGPTPKVTVATFLKPLALVGEKDVLISLVLGGTVYTVWSMVVASTTGLFRDLFHLNDLLLGLALLPNGFGAIVGSAAAGKLMTRDFARCERIYLEANPSAASPSRNDKDLPPNFPIEHVRLRHVPWISALFTTATALYGLTVLPAAQLSIVARPGWITAPLVLQFLIAATSNAIFATNATLVADLCPDLGAGATAIGNLVHCAMGALGIALVDSMPGALGGAAMFLGLGLLTVGVGALVYVELMWGMQWRNQRLRRTRSEP</sequence>
<dbReference type="Gene3D" id="1.20.1250.20">
    <property type="entry name" value="MFS general substrate transporter like domains"/>
    <property type="match status" value="1"/>
</dbReference>
<evidence type="ECO:0000256" key="1">
    <source>
        <dbReference type="ARBA" id="ARBA00004141"/>
    </source>
</evidence>
<feature type="region of interest" description="Disordered" evidence="5">
    <location>
        <begin position="32"/>
        <end position="97"/>
    </location>
</feature>
<feature type="transmembrane region" description="Helical" evidence="6">
    <location>
        <begin position="366"/>
        <end position="388"/>
    </location>
</feature>
<feature type="transmembrane region" description="Helical" evidence="6">
    <location>
        <begin position="498"/>
        <end position="519"/>
    </location>
</feature>
<dbReference type="GO" id="GO:0005886">
    <property type="term" value="C:plasma membrane"/>
    <property type="evidence" value="ECO:0007669"/>
    <property type="project" value="TreeGrafter"/>
</dbReference>
<proteinExistence type="predicted"/>
<dbReference type="PANTHER" id="PTHR23502:SF26">
    <property type="entry name" value="MAJOR FACILITATOR SUPERFAMILY (MFS) PROFILE DOMAIN-CONTAINING PROTEIN"/>
    <property type="match status" value="1"/>
</dbReference>
<feature type="transmembrane region" description="Helical" evidence="6">
    <location>
        <begin position="128"/>
        <end position="149"/>
    </location>
</feature>
<dbReference type="SUPFAM" id="SSF103473">
    <property type="entry name" value="MFS general substrate transporter"/>
    <property type="match status" value="1"/>
</dbReference>
<feature type="transmembrane region" description="Helical" evidence="6">
    <location>
        <begin position="468"/>
        <end position="492"/>
    </location>
</feature>
<dbReference type="RefSeq" id="XP_040676306.1">
    <property type="nucleotide sequence ID" value="XM_040825749.1"/>
</dbReference>
<evidence type="ECO:0000256" key="3">
    <source>
        <dbReference type="ARBA" id="ARBA00022989"/>
    </source>
</evidence>
<keyword evidence="9" id="KW-1185">Reference proteome</keyword>
<dbReference type="Pfam" id="PF07690">
    <property type="entry name" value="MFS_1"/>
    <property type="match status" value="1"/>
</dbReference>
<organism evidence="8 9">
    <name type="scientific">Metarhizium album (strain ARSEF 1941)</name>
    <dbReference type="NCBI Taxonomy" id="1081103"/>
    <lineage>
        <taxon>Eukaryota</taxon>
        <taxon>Fungi</taxon>
        <taxon>Dikarya</taxon>
        <taxon>Ascomycota</taxon>
        <taxon>Pezizomycotina</taxon>
        <taxon>Sordariomycetes</taxon>
        <taxon>Hypocreomycetidae</taxon>
        <taxon>Hypocreales</taxon>
        <taxon>Clavicipitaceae</taxon>
        <taxon>Metarhizium</taxon>
    </lineage>
</organism>
<dbReference type="Proteomes" id="UP000030816">
    <property type="component" value="Unassembled WGS sequence"/>
</dbReference>
<dbReference type="GO" id="GO:0022857">
    <property type="term" value="F:transmembrane transporter activity"/>
    <property type="evidence" value="ECO:0007669"/>
    <property type="project" value="InterPro"/>
</dbReference>
<feature type="compositionally biased region" description="Gly residues" evidence="5">
    <location>
        <begin position="66"/>
        <end position="78"/>
    </location>
</feature>
<dbReference type="PANTHER" id="PTHR23502">
    <property type="entry name" value="MAJOR FACILITATOR SUPERFAMILY"/>
    <property type="match status" value="1"/>
</dbReference>
<reference evidence="8 9" key="1">
    <citation type="journal article" date="2014" name="Proc. Natl. Acad. Sci. U.S.A.">
        <title>Trajectory and genomic determinants of fungal-pathogen speciation and host adaptation.</title>
        <authorList>
            <person name="Hu X."/>
            <person name="Xiao G."/>
            <person name="Zheng P."/>
            <person name="Shang Y."/>
            <person name="Su Y."/>
            <person name="Zhang X."/>
            <person name="Liu X."/>
            <person name="Zhan S."/>
            <person name="St Leger R.J."/>
            <person name="Wang C."/>
        </authorList>
    </citation>
    <scope>NUCLEOTIDE SEQUENCE [LARGE SCALE GENOMIC DNA]</scope>
    <source>
        <strain evidence="8 9">ARSEF 1941</strain>
    </source>
</reference>
<dbReference type="OrthoDB" id="440553at2759"/>
<evidence type="ECO:0000256" key="2">
    <source>
        <dbReference type="ARBA" id="ARBA00022692"/>
    </source>
</evidence>
<dbReference type="PROSITE" id="PS50850">
    <property type="entry name" value="MFS"/>
    <property type="match status" value="1"/>
</dbReference>
<feature type="transmembrane region" description="Helical" evidence="6">
    <location>
        <begin position="400"/>
        <end position="420"/>
    </location>
</feature>
<name>A0A0B2WQK3_METAS</name>
<dbReference type="EMBL" id="AZHE01000025">
    <property type="protein sequence ID" value="KHN95240.1"/>
    <property type="molecule type" value="Genomic_DNA"/>
</dbReference>
<feature type="transmembrane region" description="Helical" evidence="6">
    <location>
        <begin position="196"/>
        <end position="214"/>
    </location>
</feature>
<dbReference type="InterPro" id="IPR036259">
    <property type="entry name" value="MFS_trans_sf"/>
</dbReference>
<evidence type="ECO:0000256" key="6">
    <source>
        <dbReference type="SAM" id="Phobius"/>
    </source>
</evidence>
<feature type="transmembrane region" description="Helical" evidence="6">
    <location>
        <begin position="285"/>
        <end position="304"/>
    </location>
</feature>
<gene>
    <name evidence="8" type="ORF">MAM_06951</name>
</gene>
<feature type="domain" description="Major facilitator superfamily (MFS) profile" evidence="7">
    <location>
        <begin position="130"/>
        <end position="594"/>
    </location>
</feature>